<dbReference type="EMBL" id="UZAI01002598">
    <property type="protein sequence ID" value="VDO73044.1"/>
    <property type="molecule type" value="Genomic_DNA"/>
</dbReference>
<dbReference type="AlphaFoldDB" id="A0A183LSL0"/>
<evidence type="ECO:0000256" key="1">
    <source>
        <dbReference type="SAM" id="MobiDB-lite"/>
    </source>
</evidence>
<organism evidence="3 4">
    <name type="scientific">Schistosoma margrebowiei</name>
    <dbReference type="NCBI Taxonomy" id="48269"/>
    <lineage>
        <taxon>Eukaryota</taxon>
        <taxon>Metazoa</taxon>
        <taxon>Spiralia</taxon>
        <taxon>Lophotrochozoa</taxon>
        <taxon>Platyhelminthes</taxon>
        <taxon>Trematoda</taxon>
        <taxon>Digenea</taxon>
        <taxon>Strigeidida</taxon>
        <taxon>Schistosomatoidea</taxon>
        <taxon>Schistosomatidae</taxon>
        <taxon>Schistosoma</taxon>
    </lineage>
</organism>
<dbReference type="Pfam" id="PF12234">
    <property type="entry name" value="Rav1p_C"/>
    <property type="match status" value="1"/>
</dbReference>
<feature type="domain" description="RAVE complex protein Rav1 C-terminal" evidence="2">
    <location>
        <begin position="243"/>
        <end position="355"/>
    </location>
</feature>
<dbReference type="GO" id="GO:0007035">
    <property type="term" value="P:vacuolar acidification"/>
    <property type="evidence" value="ECO:0007669"/>
    <property type="project" value="TreeGrafter"/>
</dbReference>
<dbReference type="Proteomes" id="UP000277204">
    <property type="component" value="Unassembled WGS sequence"/>
</dbReference>
<gene>
    <name evidence="3" type="ORF">SMRZ_LOCUS6785</name>
</gene>
<accession>A0A183LSL0</accession>
<reference evidence="3 4" key="1">
    <citation type="submission" date="2018-11" db="EMBL/GenBank/DDBJ databases">
        <authorList>
            <consortium name="Pathogen Informatics"/>
        </authorList>
    </citation>
    <scope>NUCLEOTIDE SEQUENCE [LARGE SCALE GENOMIC DNA]</scope>
    <source>
        <strain evidence="3 4">Zambia</strain>
    </source>
</reference>
<proteinExistence type="predicted"/>
<protein>
    <recommendedName>
        <fullName evidence="2">RAVE complex protein Rav1 C-terminal domain-containing protein</fullName>
    </recommendedName>
</protein>
<dbReference type="InterPro" id="IPR022033">
    <property type="entry name" value="Rav1p_C"/>
</dbReference>
<dbReference type="PANTHER" id="PTHR13950:SF9">
    <property type="entry name" value="RABCONNECTIN-3A"/>
    <property type="match status" value="1"/>
</dbReference>
<feature type="compositionally biased region" description="Low complexity" evidence="1">
    <location>
        <begin position="64"/>
        <end position="78"/>
    </location>
</feature>
<dbReference type="InterPro" id="IPR052208">
    <property type="entry name" value="DmX-like/RAVE_component"/>
</dbReference>
<keyword evidence="4" id="KW-1185">Reference proteome</keyword>
<sequence>MNLGHLRRIKAILAHLTRCLSAIGNSSQRSSSQSDSHRRMTKGNLNSELTNFVIESFDSTITSKMSTTTPTTRINNTTSKPVSSISHTPHSSNNLLEMHTIPPLPLYVLLAVDSLQVTDVNADVKLNKHFGINPSKTIHHSNPSFNTSANKSSHLYGFSIWSLKPAALARSIQFSEDDARLLADHLSTQRLPGLSSLDQMYLLGIADLMAKTRSDITDCLSKVHSSTKEKKLDQLPRRLSIKQDSKEGLDECGLRFLLTVQLYSYLSKTLPPARRSQLLSSGLTNSSLVWAYHSDSQEELLSQLPIVSNQLGGSEVSGADSLELNWSDFRRYGCGWWIRSESLLIRCAEKVCTFRHQRVNSYVYMQS</sequence>
<evidence type="ECO:0000259" key="2">
    <source>
        <dbReference type="Pfam" id="PF12234"/>
    </source>
</evidence>
<dbReference type="STRING" id="48269.A0A183LSL0"/>
<evidence type="ECO:0000313" key="3">
    <source>
        <dbReference type="EMBL" id="VDO73044.1"/>
    </source>
</evidence>
<name>A0A183LSL0_9TREM</name>
<dbReference type="GO" id="GO:0043291">
    <property type="term" value="C:RAVE complex"/>
    <property type="evidence" value="ECO:0007669"/>
    <property type="project" value="TreeGrafter"/>
</dbReference>
<feature type="compositionally biased region" description="Polar residues" evidence="1">
    <location>
        <begin position="79"/>
        <end position="90"/>
    </location>
</feature>
<feature type="region of interest" description="Disordered" evidence="1">
    <location>
        <begin position="24"/>
        <end position="44"/>
    </location>
</feature>
<evidence type="ECO:0000313" key="4">
    <source>
        <dbReference type="Proteomes" id="UP000277204"/>
    </source>
</evidence>
<dbReference type="PANTHER" id="PTHR13950">
    <property type="entry name" value="RABCONNECTIN-RELATED"/>
    <property type="match status" value="1"/>
</dbReference>
<feature type="region of interest" description="Disordered" evidence="1">
    <location>
        <begin position="64"/>
        <end position="90"/>
    </location>
</feature>